<proteinExistence type="predicted"/>
<name>Q4U9Q5_THEAN</name>
<dbReference type="InterPro" id="IPR007480">
    <property type="entry name" value="DUF529"/>
</dbReference>
<evidence type="ECO:0000313" key="2">
    <source>
        <dbReference type="Proteomes" id="UP000001950"/>
    </source>
</evidence>
<dbReference type="Proteomes" id="UP000001950">
    <property type="component" value="Chromosome 4"/>
</dbReference>
<keyword evidence="2" id="KW-1185">Reference proteome</keyword>
<accession>Q4U9Q5</accession>
<gene>
    <name evidence="1" type="ORF">TA08290</name>
</gene>
<dbReference type="OMA" id="WFAFKFI"/>
<dbReference type="eggNOG" id="ENOG502QXM7">
    <property type="taxonomic scope" value="Eukaryota"/>
</dbReference>
<dbReference type="InParanoid" id="Q4U9Q5"/>
<dbReference type="VEuPathDB" id="PiroplasmaDB:TA08290"/>
<dbReference type="EMBL" id="CR940353">
    <property type="protein sequence ID" value="CAI76448.1"/>
    <property type="molecule type" value="Genomic_DNA"/>
</dbReference>
<organism evidence="1 2">
    <name type="scientific">Theileria annulata</name>
    <dbReference type="NCBI Taxonomy" id="5874"/>
    <lineage>
        <taxon>Eukaryota</taxon>
        <taxon>Sar</taxon>
        <taxon>Alveolata</taxon>
        <taxon>Apicomplexa</taxon>
        <taxon>Aconoidasida</taxon>
        <taxon>Piroplasmida</taxon>
        <taxon>Theileriidae</taxon>
        <taxon>Theileria</taxon>
    </lineage>
</organism>
<dbReference type="GeneID" id="3863032"/>
<protein>
    <submittedName>
        <fullName evidence="1">SfiI-subtelomeric related protein family member, putative</fullName>
    </submittedName>
</protein>
<dbReference type="Pfam" id="PF04385">
    <property type="entry name" value="FAINT"/>
    <property type="match status" value="2"/>
</dbReference>
<dbReference type="OrthoDB" id="10434923at2759"/>
<dbReference type="AlphaFoldDB" id="Q4U9Q5"/>
<reference evidence="1 2" key="1">
    <citation type="journal article" date="2005" name="Science">
        <title>Genome of the host-cell transforming parasite Theileria annulata compared with T. parva.</title>
        <authorList>
            <person name="Pain A."/>
            <person name="Renauld H."/>
            <person name="Berriman M."/>
            <person name="Murphy L."/>
            <person name="Yeats C.A."/>
            <person name="Weir W."/>
            <person name="Kerhornou A."/>
            <person name="Aslett M."/>
            <person name="Bishop R."/>
            <person name="Bouchier C."/>
            <person name="Cochet M."/>
            <person name="Coulson R.M.R."/>
            <person name="Cronin A."/>
            <person name="de Villiers E.P."/>
            <person name="Fraser A."/>
            <person name="Fosker N."/>
            <person name="Gardner M."/>
            <person name="Goble A."/>
            <person name="Griffiths-Jones S."/>
            <person name="Harris D.E."/>
            <person name="Katzer F."/>
            <person name="Larke N."/>
            <person name="Lord A."/>
            <person name="Maser P."/>
            <person name="McKellar S."/>
            <person name="Mooney P."/>
            <person name="Morton F."/>
            <person name="Nene V."/>
            <person name="O'Neil S."/>
            <person name="Price C."/>
            <person name="Quail M.A."/>
            <person name="Rabbinowitsch E."/>
            <person name="Rawlings N.D."/>
            <person name="Rutter S."/>
            <person name="Saunders D."/>
            <person name="Seeger K."/>
            <person name="Shah T."/>
            <person name="Squares R."/>
            <person name="Squares S."/>
            <person name="Tivey A."/>
            <person name="Walker A.R."/>
            <person name="Woodward J."/>
            <person name="Dobbelaere D.A.E."/>
            <person name="Langsley G."/>
            <person name="Rajandream M.A."/>
            <person name="McKeever D."/>
            <person name="Shiels B."/>
            <person name="Tait A."/>
            <person name="Barrell B.G."/>
            <person name="Hall N."/>
        </authorList>
    </citation>
    <scope>NUCLEOTIDE SEQUENCE [LARGE SCALE GENOMIC DNA]</scope>
    <source>
        <strain evidence="2">Ankara</strain>
    </source>
</reference>
<dbReference type="KEGG" id="tan:TA08290"/>
<dbReference type="RefSeq" id="XP_953073.1">
    <property type="nucleotide sequence ID" value="XM_947980.1"/>
</dbReference>
<sequence length="680" mass="81076">MVRKEYEHKARLNDGIPVLSCRFGKNKPWVDITHTRYDVQKLTFKDLDDNECKISNCKVKLVDLILEIAFNFACFQILYENNVIWNFFGYMSSFIPKSISFDLVKNKFFLNPWTGTSCELDTRLHVVGNTSLGRSNGVLHIDDPYNEKTKHLIITYFDEPIRKIMCGRKIIWKHRRGQLPPVKFVGDMKKGIRYILFPDKYIIAKIEGNKWQITEHETNPEDKLLNLIQINEYMLDLIIISKFNEMNGVKLDIDIKKSTDKFEHRFMNDFRSYNCILGKKFTSVREEGFVIWESENADTGANSVFISERKERFVLILLGNEYKLFHKPGKDTQWRDITSERIKINGICLSYNNDLKEKIDYDYKIRMFEYMFYFKEGCNEVWYMGTLIWRFSENFIGKTPKGFYVNLINNSFRLNYGDKRHYRDTAPRIKLFKMANDEFVEMTHSDYITVKDYKWFAFKFIFNEGLENLRITLDGNILWEGESKAFYSLLIDESDDRIQIESYDTIITLHHSFSFGNRNLNDNSRDTNLPADKREFRNGNWKISENKIYKWMKIYHYPLNNRIGLVGRALYNVELIYPGCFEYNFKKSLKIAAVVIDWKTAYVHEFGRDFLKTLIYDENEEELEYFSQGKLIQRKWVGMEWQLKIDKHPHLNILEPGNWKELCNFDFIDCKNTQLNQMII</sequence>
<evidence type="ECO:0000313" key="1">
    <source>
        <dbReference type="EMBL" id="CAI76448.1"/>
    </source>
</evidence>